<dbReference type="Proteomes" id="UP000650467">
    <property type="component" value="Unassembled WGS sequence"/>
</dbReference>
<feature type="region of interest" description="Disordered" evidence="4">
    <location>
        <begin position="415"/>
        <end position="469"/>
    </location>
</feature>
<evidence type="ECO:0000256" key="1">
    <source>
        <dbReference type="ARBA" id="ARBA00022723"/>
    </source>
</evidence>
<name>A0A835VW78_CHLIN</name>
<evidence type="ECO:0000313" key="6">
    <source>
        <dbReference type="EMBL" id="KAG2427406.1"/>
    </source>
</evidence>
<feature type="compositionally biased region" description="Low complexity" evidence="4">
    <location>
        <begin position="577"/>
        <end position="600"/>
    </location>
</feature>
<feature type="region of interest" description="Disordered" evidence="4">
    <location>
        <begin position="1275"/>
        <end position="1299"/>
    </location>
</feature>
<dbReference type="GO" id="GO:0005730">
    <property type="term" value="C:nucleolus"/>
    <property type="evidence" value="ECO:0007669"/>
    <property type="project" value="InterPro"/>
</dbReference>
<feature type="region of interest" description="Disordered" evidence="4">
    <location>
        <begin position="1531"/>
        <end position="1569"/>
    </location>
</feature>
<feature type="compositionally biased region" description="Low complexity" evidence="4">
    <location>
        <begin position="998"/>
        <end position="1032"/>
    </location>
</feature>
<feature type="compositionally biased region" description="Low complexity" evidence="4">
    <location>
        <begin position="1039"/>
        <end position="1055"/>
    </location>
</feature>
<dbReference type="Pfam" id="PF01753">
    <property type="entry name" value="zf-MYND"/>
    <property type="match status" value="1"/>
</dbReference>
<feature type="compositionally biased region" description="Gly residues" evidence="4">
    <location>
        <begin position="1550"/>
        <end position="1569"/>
    </location>
</feature>
<feature type="compositionally biased region" description="Low complexity" evidence="4">
    <location>
        <begin position="613"/>
        <end position="623"/>
    </location>
</feature>
<feature type="compositionally biased region" description="Low complexity" evidence="4">
    <location>
        <begin position="107"/>
        <end position="126"/>
    </location>
</feature>
<feature type="region of interest" description="Disordered" evidence="4">
    <location>
        <begin position="1224"/>
        <end position="1243"/>
    </location>
</feature>
<keyword evidence="3" id="KW-0862">Zinc</keyword>
<feature type="region of interest" description="Disordered" evidence="4">
    <location>
        <begin position="989"/>
        <end position="1070"/>
    </location>
</feature>
<feature type="compositionally biased region" description="Low complexity" evidence="4">
    <location>
        <begin position="429"/>
        <end position="458"/>
    </location>
</feature>
<feature type="compositionally biased region" description="Low complexity" evidence="4">
    <location>
        <begin position="698"/>
        <end position="711"/>
    </location>
</feature>
<feature type="region of interest" description="Disordered" evidence="4">
    <location>
        <begin position="698"/>
        <end position="746"/>
    </location>
</feature>
<feature type="compositionally biased region" description="Low complexity" evidence="4">
    <location>
        <begin position="928"/>
        <end position="940"/>
    </location>
</feature>
<dbReference type="Gene3D" id="6.10.140.2220">
    <property type="match status" value="1"/>
</dbReference>
<dbReference type="GO" id="GO:0008270">
    <property type="term" value="F:zinc ion binding"/>
    <property type="evidence" value="ECO:0007669"/>
    <property type="project" value="UniProtKB-KW"/>
</dbReference>
<feature type="region of interest" description="Disordered" evidence="4">
    <location>
        <begin position="928"/>
        <end position="947"/>
    </location>
</feature>
<dbReference type="PANTHER" id="PTHR23216">
    <property type="entry name" value="NUCLEOLAR AND COILED-BODY PHOSPHOPROTEIN 1"/>
    <property type="match status" value="1"/>
</dbReference>
<proteinExistence type="predicted"/>
<dbReference type="EMBL" id="JAEHOC010000040">
    <property type="protein sequence ID" value="KAG2427406.1"/>
    <property type="molecule type" value="Genomic_DNA"/>
</dbReference>
<evidence type="ECO:0000259" key="5">
    <source>
        <dbReference type="Pfam" id="PF01753"/>
    </source>
</evidence>
<organism evidence="6 7">
    <name type="scientific">Chlamydomonas incerta</name>
    <dbReference type="NCBI Taxonomy" id="51695"/>
    <lineage>
        <taxon>Eukaryota</taxon>
        <taxon>Viridiplantae</taxon>
        <taxon>Chlorophyta</taxon>
        <taxon>core chlorophytes</taxon>
        <taxon>Chlorophyceae</taxon>
        <taxon>CS clade</taxon>
        <taxon>Chlamydomonadales</taxon>
        <taxon>Chlamydomonadaceae</taxon>
        <taxon>Chlamydomonas</taxon>
    </lineage>
</organism>
<feature type="compositionally biased region" description="Low complexity" evidence="4">
    <location>
        <begin position="1231"/>
        <end position="1243"/>
    </location>
</feature>
<feature type="domain" description="MYND-type" evidence="5">
    <location>
        <begin position="1492"/>
        <end position="1528"/>
    </location>
</feature>
<keyword evidence="1" id="KW-0479">Metal-binding</keyword>
<feature type="region of interest" description="Disordered" evidence="4">
    <location>
        <begin position="569"/>
        <end position="654"/>
    </location>
</feature>
<evidence type="ECO:0000313" key="7">
    <source>
        <dbReference type="Proteomes" id="UP000650467"/>
    </source>
</evidence>
<feature type="region of interest" description="Disordered" evidence="4">
    <location>
        <begin position="99"/>
        <end position="126"/>
    </location>
</feature>
<dbReference type="InterPro" id="IPR002893">
    <property type="entry name" value="Znf_MYND"/>
</dbReference>
<dbReference type="OrthoDB" id="553177at2759"/>
<feature type="compositionally biased region" description="Gly residues" evidence="4">
    <location>
        <begin position="601"/>
        <end position="612"/>
    </location>
</feature>
<dbReference type="PANTHER" id="PTHR23216:SF1">
    <property type="entry name" value="NUCLEOLAR AND COILED-BODY PHOSPHOPROTEIN 1"/>
    <property type="match status" value="1"/>
</dbReference>
<protein>
    <recommendedName>
        <fullName evidence="5">MYND-type domain-containing protein</fullName>
    </recommendedName>
</protein>
<evidence type="ECO:0000256" key="2">
    <source>
        <dbReference type="ARBA" id="ARBA00022771"/>
    </source>
</evidence>
<dbReference type="InterPro" id="IPR039191">
    <property type="entry name" value="Nopp140-like"/>
</dbReference>
<comment type="caution">
    <text evidence="6">The sequence shown here is derived from an EMBL/GenBank/DDBJ whole genome shotgun (WGS) entry which is preliminary data.</text>
</comment>
<feature type="compositionally biased region" description="Low complexity" evidence="4">
    <location>
        <begin position="1275"/>
        <end position="1284"/>
    </location>
</feature>
<feature type="compositionally biased region" description="Gly residues" evidence="4">
    <location>
        <begin position="624"/>
        <end position="635"/>
    </location>
</feature>
<feature type="compositionally biased region" description="Low complexity" evidence="4">
    <location>
        <begin position="25"/>
        <end position="38"/>
    </location>
</feature>
<feature type="region of interest" description="Disordered" evidence="4">
    <location>
        <begin position="19"/>
        <end position="38"/>
    </location>
</feature>
<gene>
    <name evidence="6" type="ORF">HXX76_012342</name>
</gene>
<evidence type="ECO:0000256" key="4">
    <source>
        <dbReference type="SAM" id="MobiDB-lite"/>
    </source>
</evidence>
<feature type="compositionally biased region" description="Low complexity" evidence="4">
    <location>
        <begin position="636"/>
        <end position="645"/>
    </location>
</feature>
<dbReference type="SUPFAM" id="SSF144232">
    <property type="entry name" value="HIT/MYND zinc finger-like"/>
    <property type="match status" value="1"/>
</dbReference>
<evidence type="ECO:0000256" key="3">
    <source>
        <dbReference type="ARBA" id="ARBA00022833"/>
    </source>
</evidence>
<accession>A0A835VW78</accession>
<sequence length="1569" mass="156436">MFTEELDSYVSTLSGMLLEQERTQRQQQGSGADGADQPGLQEAEQLQQRHDERKSSFGHRLHMVSGLTRLVLRSTVEEHSGPTPLIMAVTSMMGAMLGIGSSGEGSGSSSSSSGCGNSSSSNGTHAAPAASATAAATAAAAATAFFQELVDSGVLEWAARCVLVTSAALAPYCPYTQAPLHKALLGQLDGNPRAQLVLTCGVVECVTRLWMSRLLTGLTLPEGPGASRSARAIRQPLARALAAGRCPCLSHLLSTQLVGLCVALGGGPDYGLPSLTAAWRAVEAGAAADLERGPDGGVHKLPQAEQLEFVLRQQRAGDAALVAAAADGEERHGLRCSWLRSAAAPLLNEEGGRLGELQFFATGGCYDDDGEYDPLESGYMGFTFARAAGLHAVLHLWTEALAAVPGLLTIDGDRGSGEAAGGGSDGAAERASSSSSSGSRSASNTSGSSSSSSTASGSGRHRGGSRSLLRRQASAMVDRLWARMQRMQAQPPSDAAAAAIAENMAVGRRVALVARECQTAPPLNTPATVAVCMRLLAAAAAHGGMAPGVRGQAKVAQLAAAQLVKDLRPARPRRRAAGAAAAAAAESGPSAAPRAADAGAGRAGAGATGAGAGVPSPAGASAACGGGLDGSGAAGGAAAEHAASPLDPGPDERPMLALDGSVHLARAALMCSKAALLDMTAGAAAAAAAAARPAGRATAGGADAASPPAAAERAEEGSSEASSSEGDDDDEAAASPAPAGPVGLGSQPRAAERLWVSWWGAALYWVQVAAPPTLRGPGVRGNPEALAGSGRGAGLCAELLEEGERTDDGFRWQWWQVHEVLALVVPPGTAVTAATHAAAADADESGHDGATEAALTWLLAAVEAGWVPVTEAVARRGPELSWRAVIPPGAAANGLVAMALQHDPPQLASLLWTLGKVLRRRAAAAAAAGSTPAASGQQQQRGGGAGAGGCCTPELEMLLDALEVCQRLLAGLAPVLACELVLARQGVRSGGGSGGGAADAAAGQGCEAGEAGPSAASADASAGGARAASDGPQPQPCSAAGAAAAGGTTTATGAARDGAEEEPAAAKWARRGMERHYDLERRRIMPGWCQRALQSCLRTSDAAVVVPPALSLLRTMLRLCEAELQRDFDSSPAEPLAAVAVEAIETLAMDTCHHVLVLLGDALGLPESIAIEEWEEKFGHRKTAPAPKRAEREAAKAAAKAAAAAAAEPQSAGDGASAVGGVSAGGGASAGGSTSASASASTSTSTSASASASASASTSTSASASASASATTSTNTASANAAGGQQCKPPGGTAPPPPTWGPELWADFVVRQVDLAAVLRLALRVWRAHHHPELELERQSRLCRSARAVVLKLLTELDVGSRQCSSANAWALGLTPGKGGGGAAGAGGAAGGTSTDGAAEIDYEIQVQVQELLDSCDDDHKEYDYDRLQLVVDYALDFAEAADDDAAAARAAAARVGTAEALAEALAARRNVPAACANPACANLQGPSELELRLPVRCRGCGAGPGAAQYCGRECAVEHWRAGHKAACRGASAAGGGGSSTGASAPARSSGGGGGGDGVRTGGGAGSQK</sequence>
<keyword evidence="7" id="KW-1185">Reference proteome</keyword>
<reference evidence="6" key="1">
    <citation type="journal article" date="2020" name="bioRxiv">
        <title>Comparative genomics of Chlamydomonas.</title>
        <authorList>
            <person name="Craig R.J."/>
            <person name="Hasan A.R."/>
            <person name="Ness R.W."/>
            <person name="Keightley P.D."/>
        </authorList>
    </citation>
    <scope>NUCLEOTIDE SEQUENCE</scope>
    <source>
        <strain evidence="6">SAG 7.73</strain>
    </source>
</reference>
<keyword evidence="2" id="KW-0863">Zinc-finger</keyword>